<name>H2YE79_CIOSA</name>
<keyword evidence="5" id="KW-1133">Transmembrane helix</keyword>
<evidence type="ECO:0000256" key="2">
    <source>
        <dbReference type="ARBA" id="ARBA00023253"/>
    </source>
</evidence>
<dbReference type="InParanoid" id="H2YE79"/>
<evidence type="ECO:0000313" key="6">
    <source>
        <dbReference type="Ensembl" id="ENSCSAVP00000003627.1"/>
    </source>
</evidence>
<evidence type="ECO:0000256" key="5">
    <source>
        <dbReference type="SAM" id="Phobius"/>
    </source>
</evidence>
<evidence type="ECO:0000256" key="3">
    <source>
        <dbReference type="ARBA" id="ARBA00023277"/>
    </source>
</evidence>
<keyword evidence="3" id="KW-0119">Carbohydrate metabolism</keyword>
<feature type="region of interest" description="Disordered" evidence="4">
    <location>
        <begin position="75"/>
        <end position="97"/>
    </location>
</feature>
<dbReference type="AlphaFoldDB" id="H2YE79"/>
<dbReference type="PANTHER" id="PTHR13398:SF0">
    <property type="entry name" value="GDP-FUCOSE PROTEIN O-FUCOSYLTRANSFERASE 2"/>
    <property type="match status" value="1"/>
</dbReference>
<accession>H2YE79</accession>
<feature type="compositionally biased region" description="Basic and acidic residues" evidence="4">
    <location>
        <begin position="75"/>
        <end position="85"/>
    </location>
</feature>
<proteinExistence type="predicted"/>
<dbReference type="Proteomes" id="UP000007875">
    <property type="component" value="Unassembled WGS sequence"/>
</dbReference>
<protein>
    <recommendedName>
        <fullName evidence="8">Peptide-O-fucosyltransferase</fullName>
    </recommendedName>
</protein>
<evidence type="ECO:0008006" key="8">
    <source>
        <dbReference type="Google" id="ProtNLM"/>
    </source>
</evidence>
<dbReference type="Gene3D" id="3.40.50.11340">
    <property type="match status" value="1"/>
</dbReference>
<evidence type="ECO:0000256" key="1">
    <source>
        <dbReference type="ARBA" id="ARBA00022679"/>
    </source>
</evidence>
<keyword evidence="2" id="KW-0294">Fucose metabolism</keyword>
<keyword evidence="7" id="KW-1185">Reference proteome</keyword>
<dbReference type="GeneTree" id="ENSGT00390000016063"/>
<dbReference type="PANTHER" id="PTHR13398">
    <property type="entry name" value="GDP-FUCOSE PROTEIN O-FUCOSYLTRANSFERASE 2"/>
    <property type="match status" value="1"/>
</dbReference>
<dbReference type="HOGENOM" id="CLU_1280247_0_0_1"/>
<dbReference type="InterPro" id="IPR045130">
    <property type="entry name" value="OFUT2-like"/>
</dbReference>
<keyword evidence="5" id="KW-0812">Transmembrane</keyword>
<sequence>MKLTFRNLKALARVKVAILLFAALFTFFVVNLNLRTKVRRDSLDTNRHNEPLIQWHPDGIATLIKATKEIEQLKIKSTNSKEPKTSPEIQKSSPKRLEPTPAKLTIKIAKPCKLNIENELSKELPRIQLDGNKFMLPFLIWGPNNQLIGLRDSIFLAIKLNRTLVLPHFVTQYNDKGAARNTLVQARNRIDVTNLSKFISVISLKDFQTICLGKMN</sequence>
<reference evidence="6" key="3">
    <citation type="submission" date="2025-09" db="UniProtKB">
        <authorList>
            <consortium name="Ensembl"/>
        </authorList>
    </citation>
    <scope>IDENTIFICATION</scope>
</reference>
<dbReference type="GO" id="GO:0006004">
    <property type="term" value="P:fucose metabolic process"/>
    <property type="evidence" value="ECO:0007669"/>
    <property type="project" value="UniProtKB-KW"/>
</dbReference>
<keyword evidence="1" id="KW-0808">Transferase</keyword>
<evidence type="ECO:0000313" key="7">
    <source>
        <dbReference type="Proteomes" id="UP000007875"/>
    </source>
</evidence>
<reference evidence="7" key="1">
    <citation type="submission" date="2003-08" db="EMBL/GenBank/DDBJ databases">
        <authorList>
            <person name="Birren B."/>
            <person name="Nusbaum C."/>
            <person name="Abebe A."/>
            <person name="Abouelleil A."/>
            <person name="Adekoya E."/>
            <person name="Ait-zahra M."/>
            <person name="Allen N."/>
            <person name="Allen T."/>
            <person name="An P."/>
            <person name="Anderson M."/>
            <person name="Anderson S."/>
            <person name="Arachchi H."/>
            <person name="Armbruster J."/>
            <person name="Bachantsang P."/>
            <person name="Baldwin J."/>
            <person name="Barry A."/>
            <person name="Bayul T."/>
            <person name="Blitshsteyn B."/>
            <person name="Bloom T."/>
            <person name="Blye J."/>
            <person name="Boguslavskiy L."/>
            <person name="Borowsky M."/>
            <person name="Boukhgalter B."/>
            <person name="Brunache A."/>
            <person name="Butler J."/>
            <person name="Calixte N."/>
            <person name="Calvo S."/>
            <person name="Camarata J."/>
            <person name="Campo K."/>
            <person name="Chang J."/>
            <person name="Cheshatsang Y."/>
            <person name="Citroen M."/>
            <person name="Collymore A."/>
            <person name="Considine T."/>
            <person name="Cook A."/>
            <person name="Cooke P."/>
            <person name="Corum B."/>
            <person name="Cuomo C."/>
            <person name="David R."/>
            <person name="Dawoe T."/>
            <person name="Degray S."/>
            <person name="Dodge S."/>
            <person name="Dooley K."/>
            <person name="Dorje P."/>
            <person name="Dorjee K."/>
            <person name="Dorris L."/>
            <person name="Duffey N."/>
            <person name="Dupes A."/>
            <person name="Elkins T."/>
            <person name="Engels R."/>
            <person name="Erickson J."/>
            <person name="Farina A."/>
            <person name="Faro S."/>
            <person name="Ferreira P."/>
            <person name="Fischer H."/>
            <person name="Fitzgerald M."/>
            <person name="Foley K."/>
            <person name="Gage D."/>
            <person name="Galagan J."/>
            <person name="Gearin G."/>
            <person name="Gnerre S."/>
            <person name="Gnirke A."/>
            <person name="Goyette A."/>
            <person name="Graham J."/>
            <person name="Grandbois E."/>
            <person name="Gyaltsen K."/>
            <person name="Hafez N."/>
            <person name="Hagopian D."/>
            <person name="Hagos B."/>
            <person name="Hall J."/>
            <person name="Hatcher B."/>
            <person name="Heller A."/>
            <person name="Higgins H."/>
            <person name="Honan T."/>
            <person name="Horn A."/>
            <person name="Houde N."/>
            <person name="Hughes L."/>
            <person name="Hulme W."/>
            <person name="Husby E."/>
            <person name="Iliev I."/>
            <person name="Jaffe D."/>
            <person name="Jones C."/>
            <person name="Kamal M."/>
            <person name="Kamat A."/>
            <person name="Kamvysselis M."/>
            <person name="Karlsson E."/>
            <person name="Kells C."/>
            <person name="Kieu A."/>
            <person name="Kisner P."/>
            <person name="Kodira C."/>
            <person name="Kulbokas E."/>
            <person name="Labutti K."/>
            <person name="Lama D."/>
            <person name="Landers T."/>
            <person name="Leger J."/>
            <person name="Levine S."/>
            <person name="Lewis D."/>
            <person name="Lewis T."/>
            <person name="Lindblad-toh K."/>
            <person name="Liu X."/>
            <person name="Lokyitsang T."/>
            <person name="Lokyitsang Y."/>
            <person name="Lucien O."/>
            <person name="Lui A."/>
            <person name="Ma L.J."/>
            <person name="Mabbitt R."/>
            <person name="Macdonald J."/>
            <person name="Maclean C."/>
            <person name="Major J."/>
            <person name="Manning J."/>
            <person name="Marabella R."/>
            <person name="Maru K."/>
            <person name="Matthews C."/>
            <person name="Mauceli E."/>
            <person name="Mccarthy M."/>
            <person name="Mcdonough S."/>
            <person name="Mcghee T."/>
            <person name="Meldrim J."/>
            <person name="Meneus L."/>
            <person name="Mesirov J."/>
            <person name="Mihalev A."/>
            <person name="Mihova T."/>
            <person name="Mikkelsen T."/>
            <person name="Mlenga V."/>
            <person name="Moru K."/>
            <person name="Mozes J."/>
            <person name="Mulrain L."/>
            <person name="Munson G."/>
            <person name="Naylor J."/>
            <person name="Newes C."/>
            <person name="Nguyen C."/>
            <person name="Nguyen N."/>
            <person name="Nguyen T."/>
            <person name="Nicol R."/>
            <person name="Nielsen C."/>
            <person name="Nizzari M."/>
            <person name="Norbu C."/>
            <person name="Norbu N."/>
            <person name="O'donnell P."/>
            <person name="Okoawo O."/>
            <person name="O'leary S."/>
            <person name="Omotosho B."/>
            <person name="O'neill K."/>
            <person name="Osman S."/>
            <person name="Parker S."/>
            <person name="Perrin D."/>
            <person name="Phunkhang P."/>
            <person name="Piqani B."/>
            <person name="Purcell S."/>
            <person name="Rachupka T."/>
            <person name="Ramasamy U."/>
            <person name="Rameau R."/>
            <person name="Ray V."/>
            <person name="Raymond C."/>
            <person name="Retta R."/>
            <person name="Richardson S."/>
            <person name="Rise C."/>
            <person name="Rodriguez J."/>
            <person name="Rogers J."/>
            <person name="Rogov P."/>
            <person name="Rutman M."/>
            <person name="Schupbach R."/>
            <person name="Seaman C."/>
            <person name="Settipalli S."/>
            <person name="Sharpe T."/>
            <person name="Sheridan J."/>
            <person name="Sherpa N."/>
            <person name="Shi J."/>
            <person name="Smirnov S."/>
            <person name="Smith C."/>
            <person name="Sougnez C."/>
            <person name="Spencer B."/>
            <person name="Stalker J."/>
            <person name="Stange-thomann N."/>
            <person name="Stavropoulos S."/>
            <person name="Stetson K."/>
            <person name="Stone C."/>
            <person name="Stone S."/>
            <person name="Stubbs M."/>
            <person name="Talamas J."/>
            <person name="Tchuinga P."/>
            <person name="Tenzing P."/>
            <person name="Tesfaye S."/>
            <person name="Theodore J."/>
            <person name="Thoulutsang Y."/>
            <person name="Topham K."/>
            <person name="Towey S."/>
            <person name="Tsamla T."/>
            <person name="Tsomo N."/>
            <person name="Vallee D."/>
            <person name="Vassiliev H."/>
            <person name="Venkataraman V."/>
            <person name="Vinson J."/>
            <person name="Vo A."/>
            <person name="Wade C."/>
            <person name="Wang S."/>
            <person name="Wangchuk T."/>
            <person name="Wangdi T."/>
            <person name="Whittaker C."/>
            <person name="Wilkinson J."/>
            <person name="Wu Y."/>
            <person name="Wyman D."/>
            <person name="Yadav S."/>
            <person name="Yang S."/>
            <person name="Yang X."/>
            <person name="Yeager S."/>
            <person name="Yee E."/>
            <person name="Young G."/>
            <person name="Zainoun J."/>
            <person name="Zembeck L."/>
            <person name="Zimmer A."/>
            <person name="Zody M."/>
            <person name="Lander E."/>
        </authorList>
    </citation>
    <scope>NUCLEOTIDE SEQUENCE [LARGE SCALE GENOMIC DNA]</scope>
</reference>
<evidence type="ECO:0000256" key="4">
    <source>
        <dbReference type="SAM" id="MobiDB-lite"/>
    </source>
</evidence>
<keyword evidence="5" id="KW-0472">Membrane</keyword>
<organism evidence="6 7">
    <name type="scientific">Ciona savignyi</name>
    <name type="common">Pacific transparent sea squirt</name>
    <dbReference type="NCBI Taxonomy" id="51511"/>
    <lineage>
        <taxon>Eukaryota</taxon>
        <taxon>Metazoa</taxon>
        <taxon>Chordata</taxon>
        <taxon>Tunicata</taxon>
        <taxon>Ascidiacea</taxon>
        <taxon>Phlebobranchia</taxon>
        <taxon>Cionidae</taxon>
        <taxon>Ciona</taxon>
    </lineage>
</organism>
<dbReference type="Ensembl" id="ENSCSAVT00000003682.1">
    <property type="protein sequence ID" value="ENSCSAVP00000003627.1"/>
    <property type="gene ID" value="ENSCSAVG00000002149.1"/>
</dbReference>
<dbReference type="GO" id="GO:0046922">
    <property type="term" value="F:peptide-O-fucosyltransferase activity"/>
    <property type="evidence" value="ECO:0007669"/>
    <property type="project" value="InterPro"/>
</dbReference>
<feature type="transmembrane region" description="Helical" evidence="5">
    <location>
        <begin position="12"/>
        <end position="34"/>
    </location>
</feature>
<reference evidence="6" key="2">
    <citation type="submission" date="2025-08" db="UniProtKB">
        <authorList>
            <consortium name="Ensembl"/>
        </authorList>
    </citation>
    <scope>IDENTIFICATION</scope>
</reference>